<gene>
    <name evidence="2" type="ORF">Q0590_06860</name>
</gene>
<accession>A0ABT8R1K4</accession>
<comment type="caution">
    <text evidence="2">The sequence shown here is derived from an EMBL/GenBank/DDBJ whole genome shotgun (WGS) entry which is preliminary data.</text>
</comment>
<keyword evidence="1" id="KW-0732">Signal</keyword>
<protein>
    <submittedName>
        <fullName evidence="2">DUF6452 family protein</fullName>
    </submittedName>
</protein>
<evidence type="ECO:0000313" key="2">
    <source>
        <dbReference type="EMBL" id="MDO1445965.1"/>
    </source>
</evidence>
<dbReference type="Pfam" id="PF20050">
    <property type="entry name" value="DUF6452"/>
    <property type="match status" value="1"/>
</dbReference>
<keyword evidence="3" id="KW-1185">Reference proteome</keyword>
<evidence type="ECO:0000256" key="1">
    <source>
        <dbReference type="SAM" id="SignalP"/>
    </source>
</evidence>
<feature type="chain" id="PRO_5047021014" evidence="1">
    <location>
        <begin position="19"/>
        <end position="172"/>
    </location>
</feature>
<dbReference type="EMBL" id="JAUKPO010000002">
    <property type="protein sequence ID" value="MDO1445965.1"/>
    <property type="molecule type" value="Genomic_DNA"/>
</dbReference>
<dbReference type="PROSITE" id="PS51257">
    <property type="entry name" value="PROKAR_LIPOPROTEIN"/>
    <property type="match status" value="1"/>
</dbReference>
<dbReference type="RefSeq" id="WP_302036761.1">
    <property type="nucleotide sequence ID" value="NZ_JAUKPO010000002.1"/>
</dbReference>
<feature type="signal peptide" evidence="1">
    <location>
        <begin position="1"/>
        <end position="18"/>
    </location>
</feature>
<proteinExistence type="predicted"/>
<dbReference type="InterPro" id="IPR045607">
    <property type="entry name" value="DUF6452"/>
</dbReference>
<evidence type="ECO:0000313" key="3">
    <source>
        <dbReference type="Proteomes" id="UP001168528"/>
    </source>
</evidence>
<organism evidence="2 3">
    <name type="scientific">Rhodocytophaga aerolata</name>
    <dbReference type="NCBI Taxonomy" id="455078"/>
    <lineage>
        <taxon>Bacteria</taxon>
        <taxon>Pseudomonadati</taxon>
        <taxon>Bacteroidota</taxon>
        <taxon>Cytophagia</taxon>
        <taxon>Cytophagales</taxon>
        <taxon>Rhodocytophagaceae</taxon>
        <taxon>Rhodocytophaga</taxon>
    </lineage>
</organism>
<reference evidence="2" key="1">
    <citation type="submission" date="2023-07" db="EMBL/GenBank/DDBJ databases">
        <title>The genome sequence of Rhodocytophaga aerolata KACC 12507.</title>
        <authorList>
            <person name="Zhang X."/>
        </authorList>
    </citation>
    <scope>NUCLEOTIDE SEQUENCE</scope>
    <source>
        <strain evidence="2">KACC 12507</strain>
    </source>
</reference>
<sequence>MKFLHWLMLFVSALLFTACVNQECEALRPEPELNIAFKKYTDATRSRQKSADTLINITRSYAVGLENKPFLTLSPENPDSLSKTAVLRLNPEADSTIFHLQGKAADKTPFDLSFTVTYNRQYEFISQACGFEVKYTNLAVKEPYTNFDNILVIVPEIDPIRNEIHIQLYLVP</sequence>
<name>A0ABT8R1K4_9BACT</name>
<dbReference type="Proteomes" id="UP001168528">
    <property type="component" value="Unassembled WGS sequence"/>
</dbReference>